<evidence type="ECO:0000259" key="3">
    <source>
        <dbReference type="Pfam" id="PF00326"/>
    </source>
</evidence>
<sequence>MAVWKCLFLMCLMGYSSMASSSLCTPQILSSVEKKETRTTLIPRQLLFGNPEKANPRLSPDGKHLAYLAPDAQNVLNVWLRDSNGDKDKQITSDKKRGIRSFLWQLDGAHILYIQDKDGDENWHLYQTNIQTGATKDLTPYEGVKADIVDYDVHFPNEMLIQMNLRDPSLFDIYRLNLQTGQVQLDTENLGGVFHWVADHNMHIRLAQSYTENGSMLIRVRENKEAPWKELLTLDPSEVGGAVDGFAPDNQSFYLVSSLGGDTARLLHVNATTGEQRLIIEDGQYDLADVMTHPTKYTLEAVGFDKERYEWLVLDPQLKGDFEFLSQTLKGSFRLTSRDLANQKWVVASLSDVRSTQFYTYNRDQKKLEFLFSTQPVLDSYTLSPMTPISFDARDGMKLYGYLTLPSDRPAKLLPTILLVHGGPWARDSWGLNSTVQWLANRGYAILQINFRGSTGYGKRYLNAGDREWADKMHADLLDGKQWMINHGYADPQKVAIYGGSYGGYATLVGLTFTPDEFCCGVDIVGPSNLITLLQTLPPYWIPLKSQINRRLGSLETDMAQLRERSPLFKASQIKKPLLIAQGANDPRVKQAESDQIVQAMRHNNLPVEYLLFADEGHGFARPENRLKFAAAAEAFLTTYLGGRHEPASSTENWEALKR</sequence>
<dbReference type="PANTHER" id="PTHR42776">
    <property type="entry name" value="SERINE PEPTIDASE S9 FAMILY MEMBER"/>
    <property type="match status" value="1"/>
</dbReference>
<dbReference type="GO" id="GO:0006508">
    <property type="term" value="P:proteolysis"/>
    <property type="evidence" value="ECO:0007669"/>
    <property type="project" value="InterPro"/>
</dbReference>
<keyword evidence="5" id="KW-1185">Reference proteome</keyword>
<dbReference type="PANTHER" id="PTHR42776:SF27">
    <property type="entry name" value="DIPEPTIDYL PEPTIDASE FAMILY MEMBER 6"/>
    <property type="match status" value="1"/>
</dbReference>
<dbReference type="SUPFAM" id="SSF53474">
    <property type="entry name" value="alpha/beta-Hydrolases"/>
    <property type="match status" value="1"/>
</dbReference>
<name>A0A0U5JAL4_9BACT</name>
<dbReference type="Gene3D" id="2.120.10.30">
    <property type="entry name" value="TolB, C-terminal domain"/>
    <property type="match status" value="1"/>
</dbReference>
<evidence type="ECO:0000313" key="4">
    <source>
        <dbReference type="EMBL" id="CUI15866.1"/>
    </source>
</evidence>
<organism evidence="4 5">
    <name type="scientific">Candidatus Protochlamydia naegleriophila</name>
    <dbReference type="NCBI Taxonomy" id="389348"/>
    <lineage>
        <taxon>Bacteria</taxon>
        <taxon>Pseudomonadati</taxon>
        <taxon>Chlamydiota</taxon>
        <taxon>Chlamydiia</taxon>
        <taxon>Parachlamydiales</taxon>
        <taxon>Parachlamydiaceae</taxon>
        <taxon>Candidatus Protochlamydia</taxon>
    </lineage>
</organism>
<proteinExistence type="predicted"/>
<dbReference type="Proteomes" id="UP000069902">
    <property type="component" value="Chromosome cPNK"/>
</dbReference>
<gene>
    <name evidence="4" type="ORF">PNK_0229</name>
</gene>
<keyword evidence="2" id="KW-0732">Signal</keyword>
<dbReference type="Gene3D" id="3.40.50.1820">
    <property type="entry name" value="alpha/beta hydrolase"/>
    <property type="match status" value="1"/>
</dbReference>
<accession>A0A0U5JAL4</accession>
<dbReference type="EMBL" id="LN879502">
    <property type="protein sequence ID" value="CUI15866.1"/>
    <property type="molecule type" value="Genomic_DNA"/>
</dbReference>
<dbReference type="InterPro" id="IPR029058">
    <property type="entry name" value="AB_hydrolase_fold"/>
</dbReference>
<dbReference type="InterPro" id="IPR011042">
    <property type="entry name" value="6-blade_b-propeller_TolB-like"/>
</dbReference>
<protein>
    <submittedName>
        <fullName evidence="4">Prolyl oligopeptidase</fullName>
    </submittedName>
</protein>
<evidence type="ECO:0000256" key="2">
    <source>
        <dbReference type="SAM" id="SignalP"/>
    </source>
</evidence>
<dbReference type="KEGG" id="pnl:PNK_0229"/>
<dbReference type="InParanoid" id="A0A0U5JAL4"/>
<feature type="signal peptide" evidence="2">
    <location>
        <begin position="1"/>
        <end position="21"/>
    </location>
</feature>
<feature type="domain" description="Peptidase S9 prolyl oligopeptidase catalytic" evidence="3">
    <location>
        <begin position="431"/>
        <end position="643"/>
    </location>
</feature>
<dbReference type="GO" id="GO:0004252">
    <property type="term" value="F:serine-type endopeptidase activity"/>
    <property type="evidence" value="ECO:0007669"/>
    <property type="project" value="TreeGrafter"/>
</dbReference>
<dbReference type="AlphaFoldDB" id="A0A0U5JAL4"/>
<feature type="chain" id="PRO_5006860351" evidence="2">
    <location>
        <begin position="22"/>
        <end position="659"/>
    </location>
</feature>
<keyword evidence="1" id="KW-0378">Hydrolase</keyword>
<dbReference type="Pfam" id="PF00326">
    <property type="entry name" value="Peptidase_S9"/>
    <property type="match status" value="1"/>
</dbReference>
<reference evidence="5" key="1">
    <citation type="submission" date="2015-09" db="EMBL/GenBank/DDBJ databases">
        <authorList>
            <person name="Bertelli C."/>
        </authorList>
    </citation>
    <scope>NUCLEOTIDE SEQUENCE [LARGE SCALE GENOMIC DNA]</scope>
    <source>
        <strain evidence="5">KNic</strain>
    </source>
</reference>
<dbReference type="SUPFAM" id="SSF82171">
    <property type="entry name" value="DPP6 N-terminal domain-like"/>
    <property type="match status" value="1"/>
</dbReference>
<dbReference type="PATRIC" id="fig|389348.3.peg.261"/>
<evidence type="ECO:0000256" key="1">
    <source>
        <dbReference type="ARBA" id="ARBA00022801"/>
    </source>
</evidence>
<dbReference type="STRING" id="389348.PNK_0229"/>
<dbReference type="InterPro" id="IPR001375">
    <property type="entry name" value="Peptidase_S9_cat"/>
</dbReference>
<evidence type="ECO:0000313" key="5">
    <source>
        <dbReference type="Proteomes" id="UP000069902"/>
    </source>
</evidence>